<reference evidence="5" key="1">
    <citation type="submission" date="2023-08" db="EMBL/GenBank/DDBJ databases">
        <authorList>
            <person name="Chen Y."/>
            <person name="Shah S."/>
            <person name="Dougan E. K."/>
            <person name="Thang M."/>
            <person name="Chan C."/>
        </authorList>
    </citation>
    <scope>NUCLEOTIDE SEQUENCE</scope>
</reference>
<evidence type="ECO:0000259" key="3">
    <source>
        <dbReference type="Pfam" id="PF01466"/>
    </source>
</evidence>
<dbReference type="InterPro" id="IPR036296">
    <property type="entry name" value="SKP1-like_dim_sf"/>
</dbReference>
<proteinExistence type="inferred from homology"/>
<evidence type="ECO:0000313" key="6">
    <source>
        <dbReference type="Proteomes" id="UP001178507"/>
    </source>
</evidence>
<dbReference type="CDD" id="cd18322">
    <property type="entry name" value="BTB_POZ_SKP1"/>
    <property type="match status" value="2"/>
</dbReference>
<dbReference type="SUPFAM" id="SSF54695">
    <property type="entry name" value="POZ domain"/>
    <property type="match status" value="2"/>
</dbReference>
<dbReference type="Gene3D" id="3.30.710.10">
    <property type="entry name" value="Potassium Channel Kv1.1, Chain A"/>
    <property type="match status" value="2"/>
</dbReference>
<dbReference type="EMBL" id="CAUJNA010003190">
    <property type="protein sequence ID" value="CAJ1395524.1"/>
    <property type="molecule type" value="Genomic_DNA"/>
</dbReference>
<dbReference type="Proteomes" id="UP001178507">
    <property type="component" value="Unassembled WGS sequence"/>
</dbReference>
<accession>A0AA36N7J3</accession>
<evidence type="ECO:0008006" key="7">
    <source>
        <dbReference type="Google" id="ProtNLM"/>
    </source>
</evidence>
<dbReference type="InterPro" id="IPR001232">
    <property type="entry name" value="SKP1-like"/>
</dbReference>
<protein>
    <recommendedName>
        <fullName evidence="7">S-phase kinase-associated protein 1</fullName>
    </recommendedName>
</protein>
<keyword evidence="6" id="KW-1185">Reference proteome</keyword>
<feature type="domain" description="SKP1 component POZ" evidence="4">
    <location>
        <begin position="239"/>
        <end position="298"/>
    </location>
</feature>
<evidence type="ECO:0000313" key="5">
    <source>
        <dbReference type="EMBL" id="CAJ1395524.1"/>
    </source>
</evidence>
<dbReference type="FunFam" id="3.30.710.10:FF:000026">
    <property type="entry name" value="E3 ubiquitin ligase complex SCF subunit"/>
    <property type="match status" value="2"/>
</dbReference>
<dbReference type="InterPro" id="IPR016073">
    <property type="entry name" value="Skp1_comp_POZ"/>
</dbReference>
<feature type="domain" description="SKP1 component dimerisation" evidence="3">
    <location>
        <begin position="346"/>
        <end position="393"/>
    </location>
</feature>
<dbReference type="PANTHER" id="PTHR11165">
    <property type="entry name" value="SKP1"/>
    <property type="match status" value="1"/>
</dbReference>
<name>A0AA36N7J3_9DINO</name>
<dbReference type="InterPro" id="IPR016072">
    <property type="entry name" value="Skp1_comp_dimer"/>
</dbReference>
<dbReference type="Pfam" id="PF03931">
    <property type="entry name" value="Skp1_POZ"/>
    <property type="match status" value="2"/>
</dbReference>
<dbReference type="SMART" id="SM00512">
    <property type="entry name" value="Skp1"/>
    <property type="match status" value="2"/>
</dbReference>
<dbReference type="InterPro" id="IPR016897">
    <property type="entry name" value="SKP1"/>
</dbReference>
<gene>
    <name evidence="5" type="ORF">EVOR1521_LOCUS19944</name>
</gene>
<dbReference type="InterPro" id="IPR011333">
    <property type="entry name" value="SKP1/BTB/POZ_sf"/>
</dbReference>
<dbReference type="AlphaFoldDB" id="A0AA36N7J3"/>
<comment type="similarity">
    <text evidence="1">Belongs to the SKP1 family.</text>
</comment>
<feature type="domain" description="SKP1 component POZ" evidence="4">
    <location>
        <begin position="5"/>
        <end position="64"/>
    </location>
</feature>
<dbReference type="Pfam" id="PF01466">
    <property type="entry name" value="Skp1"/>
    <property type="match status" value="2"/>
</dbReference>
<organism evidence="5 6">
    <name type="scientific">Effrenium voratum</name>
    <dbReference type="NCBI Taxonomy" id="2562239"/>
    <lineage>
        <taxon>Eukaryota</taxon>
        <taxon>Sar</taxon>
        <taxon>Alveolata</taxon>
        <taxon>Dinophyceae</taxon>
        <taxon>Suessiales</taxon>
        <taxon>Symbiodiniaceae</taxon>
        <taxon>Effrenium</taxon>
    </lineage>
</organism>
<keyword evidence="2" id="KW-0833">Ubl conjugation pathway</keyword>
<evidence type="ECO:0000256" key="1">
    <source>
        <dbReference type="ARBA" id="ARBA00009993"/>
    </source>
</evidence>
<evidence type="ECO:0000259" key="4">
    <source>
        <dbReference type="Pfam" id="PF03931"/>
    </source>
</evidence>
<feature type="domain" description="SKP1 component dimerisation" evidence="3">
    <location>
        <begin position="112"/>
        <end position="152"/>
    </location>
</feature>
<sequence>MADDKLKLKSSQGEIFEVEPEVATMSTLIKNMVEDSGTDEEIPLPNVKTAILSKVIDYCKYHKDSPPEEIQKPLKSTNLVECGVSEWDNEYVNIEQEVLFELILAANYLDIKSLLDLTCAKVASMIKGKNTEEIRKQFNIVNDFTPEEEAQASVFDAPAFVKRIAGAKTHSGRAALLHRIVLAALQPAFRMDCSPVPRRMRLHLAPGLNWPGSTSKEACSEAQEAMPCLTRARRMAEDKLKLKSSQGEIFEVEPEVATMSTLIKNMVEDSGTDEEIPLPNVKTAILSKVIDYCKYHKDSPPEEIQKPLKSTNLVECGVSEWDNEYVNIEQEVLFELILAANYLDIKSLLDLTCAKVASMIKGKNTEEIRKQFNIVNDFTPEEEAQVREENRWCEDA</sequence>
<evidence type="ECO:0000256" key="2">
    <source>
        <dbReference type="ARBA" id="ARBA00022786"/>
    </source>
</evidence>
<comment type="caution">
    <text evidence="5">The sequence shown here is derived from an EMBL/GenBank/DDBJ whole genome shotgun (WGS) entry which is preliminary data.</text>
</comment>
<dbReference type="SUPFAM" id="SSF81382">
    <property type="entry name" value="Skp1 dimerisation domain-like"/>
    <property type="match status" value="2"/>
</dbReference>
<dbReference type="GO" id="GO:0006511">
    <property type="term" value="P:ubiquitin-dependent protein catabolic process"/>
    <property type="evidence" value="ECO:0007669"/>
    <property type="project" value="InterPro"/>
</dbReference>